<organism evidence="2 3">
    <name type="scientific">Parelaphostrongylus tenuis</name>
    <name type="common">Meningeal worm</name>
    <dbReference type="NCBI Taxonomy" id="148309"/>
    <lineage>
        <taxon>Eukaryota</taxon>
        <taxon>Metazoa</taxon>
        <taxon>Ecdysozoa</taxon>
        <taxon>Nematoda</taxon>
        <taxon>Chromadorea</taxon>
        <taxon>Rhabditida</taxon>
        <taxon>Rhabditina</taxon>
        <taxon>Rhabditomorpha</taxon>
        <taxon>Strongyloidea</taxon>
        <taxon>Metastrongylidae</taxon>
        <taxon>Parelaphostrongylus</taxon>
    </lineage>
</organism>
<dbReference type="Proteomes" id="UP001196413">
    <property type="component" value="Unassembled WGS sequence"/>
</dbReference>
<evidence type="ECO:0000256" key="1">
    <source>
        <dbReference type="SAM" id="MobiDB-lite"/>
    </source>
</evidence>
<feature type="region of interest" description="Disordered" evidence="1">
    <location>
        <begin position="63"/>
        <end position="87"/>
    </location>
</feature>
<accession>A0AAD5N284</accession>
<comment type="caution">
    <text evidence="2">The sequence shown here is derived from an EMBL/GenBank/DDBJ whole genome shotgun (WGS) entry which is preliminary data.</text>
</comment>
<keyword evidence="3" id="KW-1185">Reference proteome</keyword>
<evidence type="ECO:0000313" key="2">
    <source>
        <dbReference type="EMBL" id="KAJ1355979.1"/>
    </source>
</evidence>
<reference evidence="2" key="1">
    <citation type="submission" date="2021-06" db="EMBL/GenBank/DDBJ databases">
        <title>Parelaphostrongylus tenuis whole genome reference sequence.</title>
        <authorList>
            <person name="Garwood T.J."/>
            <person name="Larsen P.A."/>
            <person name="Fountain-Jones N.M."/>
            <person name="Garbe J.R."/>
            <person name="Macchietto M.G."/>
            <person name="Kania S.A."/>
            <person name="Gerhold R.W."/>
            <person name="Richards J.E."/>
            <person name="Wolf T.M."/>
        </authorList>
    </citation>
    <scope>NUCLEOTIDE SEQUENCE</scope>
    <source>
        <strain evidence="2">MNPRO001-30</strain>
        <tissue evidence="2">Meninges</tissue>
    </source>
</reference>
<name>A0AAD5N284_PARTN</name>
<gene>
    <name evidence="2" type="ORF">KIN20_013580</name>
</gene>
<feature type="compositionally biased region" description="Basic and acidic residues" evidence="1">
    <location>
        <begin position="67"/>
        <end position="81"/>
    </location>
</feature>
<sequence length="109" mass="13166">MKRVASAYHHINYIPKHRPLCFPISINWQFHRWKILSHLTETYDVFTQLFILSVNPDTIFRQRPHRVKDPPKHLKKPEKIKGQPRRRHPRIGAECRFCCYLVDDLPQTI</sequence>
<protein>
    <submittedName>
        <fullName evidence="2">Uncharacterized protein</fullName>
    </submittedName>
</protein>
<dbReference type="AlphaFoldDB" id="A0AAD5N284"/>
<dbReference type="EMBL" id="JAHQIW010002649">
    <property type="protein sequence ID" value="KAJ1355979.1"/>
    <property type="molecule type" value="Genomic_DNA"/>
</dbReference>
<evidence type="ECO:0000313" key="3">
    <source>
        <dbReference type="Proteomes" id="UP001196413"/>
    </source>
</evidence>
<proteinExistence type="predicted"/>